<feature type="domain" description="SIAH-type" evidence="5">
    <location>
        <begin position="117"/>
        <end position="178"/>
    </location>
</feature>
<name>A0A5J9U221_9POAL</name>
<dbReference type="Pfam" id="PF21361">
    <property type="entry name" value="Sina_ZnF"/>
    <property type="match status" value="1"/>
</dbReference>
<protein>
    <recommendedName>
        <fullName evidence="5">SIAH-type domain-containing protein</fullName>
    </recommendedName>
</protein>
<dbReference type="Gene3D" id="1.10.8.10">
    <property type="entry name" value="DNA helicase RuvA subunit, C-terminal domain"/>
    <property type="match status" value="1"/>
</dbReference>
<reference evidence="6 7" key="1">
    <citation type="journal article" date="2019" name="Sci. Rep.">
        <title>A high-quality genome of Eragrostis curvula grass provides insights into Poaceae evolution and supports new strategies to enhance forage quality.</title>
        <authorList>
            <person name="Carballo J."/>
            <person name="Santos B.A.C.M."/>
            <person name="Zappacosta D."/>
            <person name="Garbus I."/>
            <person name="Selva J.P."/>
            <person name="Gallo C.A."/>
            <person name="Diaz A."/>
            <person name="Albertini E."/>
            <person name="Caccamo M."/>
            <person name="Echenique V."/>
        </authorList>
    </citation>
    <scope>NUCLEOTIDE SEQUENCE [LARGE SCALE GENOMIC DNA]</scope>
    <source>
        <strain evidence="7">cv. Victoria</strain>
        <tissue evidence="6">Leaf</tissue>
    </source>
</reference>
<dbReference type="PANTHER" id="PTHR10315:SF96">
    <property type="entry name" value="SIAH-TYPE DOMAIN-CONTAINING PROTEIN"/>
    <property type="match status" value="1"/>
</dbReference>
<dbReference type="OrthoDB" id="4788989at2759"/>
<evidence type="ECO:0000259" key="5">
    <source>
        <dbReference type="PROSITE" id="PS51081"/>
    </source>
</evidence>
<dbReference type="EMBL" id="RWGY01000029">
    <property type="protein sequence ID" value="TVU17654.1"/>
    <property type="molecule type" value="Genomic_DNA"/>
</dbReference>
<evidence type="ECO:0000313" key="7">
    <source>
        <dbReference type="Proteomes" id="UP000324897"/>
    </source>
</evidence>
<organism evidence="6 7">
    <name type="scientific">Eragrostis curvula</name>
    <name type="common">weeping love grass</name>
    <dbReference type="NCBI Taxonomy" id="38414"/>
    <lineage>
        <taxon>Eukaryota</taxon>
        <taxon>Viridiplantae</taxon>
        <taxon>Streptophyta</taxon>
        <taxon>Embryophyta</taxon>
        <taxon>Tracheophyta</taxon>
        <taxon>Spermatophyta</taxon>
        <taxon>Magnoliopsida</taxon>
        <taxon>Liliopsida</taxon>
        <taxon>Poales</taxon>
        <taxon>Poaceae</taxon>
        <taxon>PACMAD clade</taxon>
        <taxon>Chloridoideae</taxon>
        <taxon>Eragrostideae</taxon>
        <taxon>Eragrostidinae</taxon>
        <taxon>Eragrostis</taxon>
    </lineage>
</organism>
<comment type="caution">
    <text evidence="6">The sequence shown here is derived from an EMBL/GenBank/DDBJ whole genome shotgun (WGS) entry which is preliminary data.</text>
</comment>
<dbReference type="InterPro" id="IPR013083">
    <property type="entry name" value="Znf_RING/FYVE/PHD"/>
</dbReference>
<dbReference type="GO" id="GO:0008270">
    <property type="term" value="F:zinc ion binding"/>
    <property type="evidence" value="ECO:0007669"/>
    <property type="project" value="UniProtKB-KW"/>
</dbReference>
<evidence type="ECO:0000256" key="4">
    <source>
        <dbReference type="PROSITE-ProRule" id="PRU00455"/>
    </source>
</evidence>
<dbReference type="GO" id="GO:0061630">
    <property type="term" value="F:ubiquitin protein ligase activity"/>
    <property type="evidence" value="ECO:0007669"/>
    <property type="project" value="TreeGrafter"/>
</dbReference>
<dbReference type="SUPFAM" id="SSF49599">
    <property type="entry name" value="TRAF domain-like"/>
    <property type="match status" value="1"/>
</dbReference>
<sequence>MRFNTGRAIELPRVELVDMEEDDDDDLVPAEGSPSAVTVEDTGALDCGMDLLPPAEGPHLPGAPFTNTPYACCTAGHVLCCECNDKLKASGKRKCHVCRVAIDGDHRCHAMEHLVESIRAPCPNAVHGCAARPAYYDRRGHRRTCPYAPYRCPYNNASSCGFVGAAGALVDHLHRDHFHEAAVKHFWSQKFRNAMAILQLEDIVAAITFTDKEEEKEEEEEEAGLEPGHIEIVMLHGSVLRAVAVRALKGPGGDIFAALMELVNCSAYTP</sequence>
<dbReference type="InterPro" id="IPR013010">
    <property type="entry name" value="Znf_SIAH"/>
</dbReference>
<dbReference type="Gramene" id="TVU17654">
    <property type="protein sequence ID" value="TVU17654"/>
    <property type="gene ID" value="EJB05_33702"/>
</dbReference>
<dbReference type="Gene3D" id="3.30.40.10">
    <property type="entry name" value="Zinc/RING finger domain, C3HC4 (zinc finger)"/>
    <property type="match status" value="1"/>
</dbReference>
<accession>A0A5J9U221</accession>
<keyword evidence="3" id="KW-0862">Zinc</keyword>
<dbReference type="GO" id="GO:0005737">
    <property type="term" value="C:cytoplasm"/>
    <property type="evidence" value="ECO:0007669"/>
    <property type="project" value="TreeGrafter"/>
</dbReference>
<dbReference type="AlphaFoldDB" id="A0A5J9U221"/>
<dbReference type="Proteomes" id="UP000324897">
    <property type="component" value="Chromosome 7"/>
</dbReference>
<proteinExistence type="predicted"/>
<dbReference type="InterPro" id="IPR052088">
    <property type="entry name" value="E3_ubiquitin-ligase_SINA"/>
</dbReference>
<evidence type="ECO:0000256" key="3">
    <source>
        <dbReference type="ARBA" id="ARBA00022833"/>
    </source>
</evidence>
<dbReference type="GO" id="GO:0016567">
    <property type="term" value="P:protein ubiquitination"/>
    <property type="evidence" value="ECO:0007669"/>
    <property type="project" value="UniProtKB-UniPathway"/>
</dbReference>
<evidence type="ECO:0000256" key="1">
    <source>
        <dbReference type="ARBA" id="ARBA00022723"/>
    </source>
</evidence>
<evidence type="ECO:0000313" key="6">
    <source>
        <dbReference type="EMBL" id="TVU17654.1"/>
    </source>
</evidence>
<dbReference type="UniPathway" id="UPA00143"/>
<keyword evidence="7" id="KW-1185">Reference proteome</keyword>
<feature type="non-terminal residue" evidence="6">
    <location>
        <position position="1"/>
    </location>
</feature>
<gene>
    <name evidence="6" type="ORF">EJB05_33702</name>
</gene>
<dbReference type="PROSITE" id="PS51081">
    <property type="entry name" value="ZF_SIAH"/>
    <property type="match status" value="1"/>
</dbReference>
<dbReference type="PANTHER" id="PTHR10315">
    <property type="entry name" value="E3 UBIQUITIN PROTEIN LIGASE SIAH"/>
    <property type="match status" value="1"/>
</dbReference>
<keyword evidence="1" id="KW-0479">Metal-binding</keyword>
<keyword evidence="2 4" id="KW-0863">Zinc-finger</keyword>
<evidence type="ECO:0000256" key="2">
    <source>
        <dbReference type="ARBA" id="ARBA00022771"/>
    </source>
</evidence>